<name>A0A975G3Q1_9CAUL</name>
<evidence type="ECO:0000313" key="2">
    <source>
        <dbReference type="EMBL" id="QUD89441.1"/>
    </source>
</evidence>
<dbReference type="KEGG" id="caul:KCG34_06050"/>
<dbReference type="EMBL" id="CP073078">
    <property type="protein sequence ID" value="QUD89441.1"/>
    <property type="molecule type" value="Genomic_DNA"/>
</dbReference>
<proteinExistence type="predicted"/>
<evidence type="ECO:0000313" key="3">
    <source>
        <dbReference type="Proteomes" id="UP000676409"/>
    </source>
</evidence>
<evidence type="ECO:0000259" key="1">
    <source>
        <dbReference type="Pfam" id="PF07796"/>
    </source>
</evidence>
<reference evidence="2" key="1">
    <citation type="submission" date="2021-04" db="EMBL/GenBank/DDBJ databases">
        <title>The complete genome sequence of Caulobacter sp. S6.</title>
        <authorList>
            <person name="Tang Y."/>
            <person name="Ouyang W."/>
            <person name="Liu Q."/>
            <person name="Huang B."/>
            <person name="Guo Z."/>
            <person name="Lei P."/>
        </authorList>
    </citation>
    <scope>NUCLEOTIDE SEQUENCE</scope>
    <source>
        <strain evidence="2">S6</strain>
    </source>
</reference>
<dbReference type="InterPro" id="IPR012437">
    <property type="entry name" value="DUF1638"/>
</dbReference>
<sequence length="210" mass="23438">MGEKRPLLLIACGAVAHETMAVLRKSGMDGISVQCLPAHLHNTPQLIPGRIREKIREGKEQFERIYVLYGDCGTGGLLDDVLVEEGVERIAGAHCYEFFAGGIDFAAMADEEPCTYYLTDFLVRHFQRLVIEGLGIDRHPQLLPMYFGNYVRVVYLSQHPTPERLAEAKAAADRLGLAFEHRDVGYGDLEKSLVAERRRIDRAKAPVAAE</sequence>
<dbReference type="Pfam" id="PF07796">
    <property type="entry name" value="DUF1638"/>
    <property type="match status" value="1"/>
</dbReference>
<keyword evidence="3" id="KW-1185">Reference proteome</keyword>
<organism evidence="2 3">
    <name type="scientific">Phenylobacterium montanum</name>
    <dbReference type="NCBI Taxonomy" id="2823693"/>
    <lineage>
        <taxon>Bacteria</taxon>
        <taxon>Pseudomonadati</taxon>
        <taxon>Pseudomonadota</taxon>
        <taxon>Alphaproteobacteria</taxon>
        <taxon>Caulobacterales</taxon>
        <taxon>Caulobacteraceae</taxon>
        <taxon>Phenylobacterium</taxon>
    </lineage>
</organism>
<dbReference type="AlphaFoldDB" id="A0A975G3Q1"/>
<protein>
    <submittedName>
        <fullName evidence="2">DUF1638 domain-containing protein</fullName>
    </submittedName>
</protein>
<dbReference type="RefSeq" id="WP_211939493.1">
    <property type="nucleotide sequence ID" value="NZ_CP073078.1"/>
</dbReference>
<accession>A0A975G3Q1</accession>
<dbReference type="Proteomes" id="UP000676409">
    <property type="component" value="Chromosome"/>
</dbReference>
<gene>
    <name evidence="2" type="ORF">KCG34_06050</name>
</gene>
<feature type="domain" description="DUF1638" evidence="1">
    <location>
        <begin position="35"/>
        <end position="192"/>
    </location>
</feature>